<feature type="transmembrane region" description="Helical" evidence="2">
    <location>
        <begin position="12"/>
        <end position="30"/>
    </location>
</feature>
<gene>
    <name evidence="3" type="ORF">CO172_01925</name>
</gene>
<dbReference type="EMBL" id="PFWS01000029">
    <property type="protein sequence ID" value="PJA47337.1"/>
    <property type="molecule type" value="Genomic_DNA"/>
</dbReference>
<proteinExistence type="predicted"/>
<evidence type="ECO:0000256" key="2">
    <source>
        <dbReference type="SAM" id="Phobius"/>
    </source>
</evidence>
<keyword evidence="2" id="KW-0812">Transmembrane</keyword>
<evidence type="ECO:0000313" key="4">
    <source>
        <dbReference type="Proteomes" id="UP000229749"/>
    </source>
</evidence>
<evidence type="ECO:0000256" key="1">
    <source>
        <dbReference type="SAM" id="MobiDB-lite"/>
    </source>
</evidence>
<dbReference type="AlphaFoldDB" id="A0A2M7XHG9"/>
<sequence length="245" mass="27096">MQESSSFNREQKFALGLFFVIAIGTLVFGLRTFGAHVSRPFDLQRLSIANSSQETFLLSSEEAQKQREQQMQQDTDKDGLNDYEELSIYKTSPYLSDSDSDGYDDKTEIDSGNDPNCPVDKECTGASTSDLSQVTSLEDDLLPFTDEGMDLFSENVSGFSEDILADTTDDDMVGFSSIEEVNEFLASLDPEEIRALLLKQGIPQETLDQIDDTTLQTLFAQAVVEAQQQGTLDSLLIESKESEGS</sequence>
<name>A0A2M7XHG9_9BACT</name>
<comment type="caution">
    <text evidence="3">The sequence shown here is derived from an EMBL/GenBank/DDBJ whole genome shotgun (WGS) entry which is preliminary data.</text>
</comment>
<keyword evidence="2" id="KW-0472">Membrane</keyword>
<accession>A0A2M7XHG9</accession>
<organism evidence="3 4">
    <name type="scientific">Candidatus Uhrbacteria bacterium CG_4_9_14_3_um_filter_36_7</name>
    <dbReference type="NCBI Taxonomy" id="1975033"/>
    <lineage>
        <taxon>Bacteria</taxon>
        <taxon>Candidatus Uhriibacteriota</taxon>
    </lineage>
</organism>
<feature type="compositionally biased region" description="Basic and acidic residues" evidence="1">
    <location>
        <begin position="62"/>
        <end position="80"/>
    </location>
</feature>
<dbReference type="Proteomes" id="UP000229749">
    <property type="component" value="Unassembled WGS sequence"/>
</dbReference>
<keyword evidence="2" id="KW-1133">Transmembrane helix</keyword>
<feature type="region of interest" description="Disordered" evidence="1">
    <location>
        <begin position="59"/>
        <end position="119"/>
    </location>
</feature>
<reference evidence="4" key="1">
    <citation type="submission" date="2017-09" db="EMBL/GenBank/DDBJ databases">
        <title>Depth-based differentiation of microbial function through sediment-hosted aquifers and enrichment of novel symbionts in the deep terrestrial subsurface.</title>
        <authorList>
            <person name="Probst A.J."/>
            <person name="Ladd B."/>
            <person name="Jarett J.K."/>
            <person name="Geller-Mcgrath D.E."/>
            <person name="Sieber C.M.K."/>
            <person name="Emerson J.B."/>
            <person name="Anantharaman K."/>
            <person name="Thomas B.C."/>
            <person name="Malmstrom R."/>
            <person name="Stieglmeier M."/>
            <person name="Klingl A."/>
            <person name="Woyke T."/>
            <person name="Ryan C.M."/>
            <person name="Banfield J.F."/>
        </authorList>
    </citation>
    <scope>NUCLEOTIDE SEQUENCE [LARGE SCALE GENOMIC DNA]</scope>
</reference>
<protein>
    <submittedName>
        <fullName evidence="3">Uncharacterized protein</fullName>
    </submittedName>
</protein>
<evidence type="ECO:0000313" key="3">
    <source>
        <dbReference type="EMBL" id="PJA47337.1"/>
    </source>
</evidence>